<dbReference type="AlphaFoldDB" id="A0A843URZ0"/>
<keyword evidence="4 8" id="KW-0812">Transmembrane</keyword>
<evidence type="ECO:0000256" key="7">
    <source>
        <dbReference type="SAM" id="MobiDB-lite"/>
    </source>
</evidence>
<dbReference type="Proteomes" id="UP000652761">
    <property type="component" value="Unassembled WGS sequence"/>
</dbReference>
<evidence type="ECO:0000256" key="6">
    <source>
        <dbReference type="ARBA" id="ARBA00023136"/>
    </source>
</evidence>
<dbReference type="GO" id="GO:0016020">
    <property type="term" value="C:membrane"/>
    <property type="evidence" value="ECO:0007669"/>
    <property type="project" value="UniProtKB-SubCell"/>
</dbReference>
<feature type="transmembrane region" description="Helical" evidence="8">
    <location>
        <begin position="155"/>
        <end position="175"/>
    </location>
</feature>
<reference evidence="9" key="1">
    <citation type="submission" date="2017-07" db="EMBL/GenBank/DDBJ databases">
        <title>Taro Niue Genome Assembly and Annotation.</title>
        <authorList>
            <person name="Atibalentja N."/>
            <person name="Keating K."/>
            <person name="Fields C.J."/>
        </authorList>
    </citation>
    <scope>NUCLEOTIDE SEQUENCE</scope>
    <source>
        <strain evidence="9">Niue_2</strain>
        <tissue evidence="9">Leaf</tissue>
    </source>
</reference>
<dbReference type="PANTHER" id="PTHR31326:SF3">
    <property type="entry name" value="PROTEIN CLT3, CHLOROPLASTIC"/>
    <property type="match status" value="1"/>
</dbReference>
<feature type="transmembrane region" description="Helical" evidence="8">
    <location>
        <begin position="388"/>
        <end position="408"/>
    </location>
</feature>
<keyword evidence="6 8" id="KW-0472">Membrane</keyword>
<dbReference type="EMBL" id="NMUH01000887">
    <property type="protein sequence ID" value="MQL86258.1"/>
    <property type="molecule type" value="Genomic_DNA"/>
</dbReference>
<feature type="transmembrane region" description="Helical" evidence="8">
    <location>
        <begin position="357"/>
        <end position="376"/>
    </location>
</feature>
<evidence type="ECO:0000313" key="9">
    <source>
        <dbReference type="EMBL" id="MQL86258.1"/>
    </source>
</evidence>
<keyword evidence="5 8" id="KW-1133">Transmembrane helix</keyword>
<dbReference type="PANTHER" id="PTHR31326">
    <property type="entry name" value="PROTEIN CLT2, CHLOROPLASTIC"/>
    <property type="match status" value="1"/>
</dbReference>
<keyword evidence="3" id="KW-0813">Transport</keyword>
<proteinExistence type="inferred from homology"/>
<evidence type="ECO:0000256" key="2">
    <source>
        <dbReference type="ARBA" id="ARBA00006690"/>
    </source>
</evidence>
<sequence>MASCCRCVPARGSPPASSQATCRAAAVSPSRTLYPPLRFRNGGERQVPATAPRSRGWSGSGRSTVAPGSSMLLLRPVREERMARQRGGGAAACLGALGEARIGGAEGEGELAAVARGQGRRRAELLAAAAVTVVLATGNRVLYKLALVPLKNHPFFLAQLATFGYLVVYFSILYFRYHAGIVTDKMLSLPKTPYIAVGFLEALGAVSGMAAGAVLSGASIPILSQTFLVWQLILSFVFLGRRYRFNQVLGCLFVSIGVIITIASGSGASISLGTAGIFWTLLMITSFLFQAADTVLKEIIFLDAAKKLKGGSVDLFVVNSFGSAFQALFICLLLPLLTKLWGIPLYQLPTYIKDGAACFMNIGAISYVPLSIYVFTLPLPYVGTPSPLPAGFVAGAAVLIAGLLLYSWTPPAPNDMTTTSHRSVTVAREDRVSSFHSFLLPSLLAWLPLAPGEHKFPGNVIFRSFFIFA</sequence>
<name>A0A843URZ0_COLES</name>
<feature type="transmembrane region" description="Helical" evidence="8">
    <location>
        <begin position="125"/>
        <end position="143"/>
    </location>
</feature>
<evidence type="ECO:0000256" key="1">
    <source>
        <dbReference type="ARBA" id="ARBA00004141"/>
    </source>
</evidence>
<feature type="transmembrane region" description="Helical" evidence="8">
    <location>
        <begin position="251"/>
        <end position="270"/>
    </location>
</feature>
<feature type="region of interest" description="Disordered" evidence="7">
    <location>
        <begin position="38"/>
        <end position="64"/>
    </location>
</feature>
<comment type="similarity">
    <text evidence="2">Belongs to the CRT-like transporter family.</text>
</comment>
<comment type="subcellular location">
    <subcellularLocation>
        <location evidence="1">Membrane</location>
        <topology evidence="1">Multi-pass membrane protein</topology>
    </subcellularLocation>
</comment>
<feature type="transmembrane region" description="Helical" evidence="8">
    <location>
        <begin position="195"/>
        <end position="216"/>
    </location>
</feature>
<dbReference type="Pfam" id="PF08627">
    <property type="entry name" value="CRT-like"/>
    <property type="match status" value="1"/>
</dbReference>
<evidence type="ECO:0000256" key="5">
    <source>
        <dbReference type="ARBA" id="ARBA00022989"/>
    </source>
</evidence>
<comment type="caution">
    <text evidence="9">The sequence shown here is derived from an EMBL/GenBank/DDBJ whole genome shotgun (WGS) entry which is preliminary data.</text>
</comment>
<evidence type="ECO:0000313" key="10">
    <source>
        <dbReference type="Proteomes" id="UP000652761"/>
    </source>
</evidence>
<gene>
    <name evidence="9" type="ORF">Taro_018795</name>
</gene>
<dbReference type="OrthoDB" id="416555at2759"/>
<evidence type="ECO:0000256" key="4">
    <source>
        <dbReference type="ARBA" id="ARBA00022692"/>
    </source>
</evidence>
<feature type="transmembrane region" description="Helical" evidence="8">
    <location>
        <begin position="316"/>
        <end position="337"/>
    </location>
</feature>
<feature type="transmembrane region" description="Helical" evidence="8">
    <location>
        <begin position="222"/>
        <end position="239"/>
    </location>
</feature>
<evidence type="ECO:0000256" key="8">
    <source>
        <dbReference type="SAM" id="Phobius"/>
    </source>
</evidence>
<accession>A0A843URZ0</accession>
<organism evidence="9 10">
    <name type="scientific">Colocasia esculenta</name>
    <name type="common">Wild taro</name>
    <name type="synonym">Arum esculentum</name>
    <dbReference type="NCBI Taxonomy" id="4460"/>
    <lineage>
        <taxon>Eukaryota</taxon>
        <taxon>Viridiplantae</taxon>
        <taxon>Streptophyta</taxon>
        <taxon>Embryophyta</taxon>
        <taxon>Tracheophyta</taxon>
        <taxon>Spermatophyta</taxon>
        <taxon>Magnoliopsida</taxon>
        <taxon>Liliopsida</taxon>
        <taxon>Araceae</taxon>
        <taxon>Aroideae</taxon>
        <taxon>Colocasieae</taxon>
        <taxon>Colocasia</taxon>
    </lineage>
</organism>
<evidence type="ECO:0000256" key="3">
    <source>
        <dbReference type="ARBA" id="ARBA00022448"/>
    </source>
</evidence>
<dbReference type="InterPro" id="IPR013936">
    <property type="entry name" value="CRT-like"/>
</dbReference>
<feature type="compositionally biased region" description="Low complexity" evidence="7">
    <location>
        <begin position="53"/>
        <end position="63"/>
    </location>
</feature>
<keyword evidence="10" id="KW-1185">Reference proteome</keyword>
<protein>
    <submittedName>
        <fullName evidence="9">Uncharacterized protein</fullName>
    </submittedName>
</protein>